<sequence length="1339" mass="141376">MTVAMSTGIPNPVLNVSVDVLKDLDGTEALTSLWSLFTKCQSSLQDGKRLENLSWRLWSQQMAGRTPKYRPLTPDSPSDSAPSKSSLGTMSSKDTRGNFARQPIGKIFCDVLPGSSPKLEMFHSKLRLPRGTTKIELNVTASQAPHLPTPAAELLSISIVPPYQSTTDRAPAILIPTTSPVLSTSGTMSSSRSSTQSQVGNSGMGTSSPSVPFPLVVVVNPTPNPTPHPTPPATPILPATVPTDSIGHTHVQLPPRLSPEPPSRERRPTNFFLAPSSESFRSSEYSPTSGSSSSILLPPSTTSGSFTSTSPHSVTSSTNSNISHLTTSSSTSVHSNDIQTQNATLKPHDARIFFLKRGDEHSSGSSDGLSPVRPAASRSDGHSTGQVYTASGGDISENIGGGHSAQVTRISRQASDAQGSTSGGSWGESDISDRQRTNNGGRPARRGGPNTSGTSDSKSRSRSRGRGIHSHDGLMMASRKKALAGRKNARLGALTNLPGHSVDDQDRATRVQGQSSQSRASSHVGPSASSSGQEQNRTRERAAPSLLGGQQQQLQPMQSQPSQLQPCPTATPAKRAMFNVGSHSPSNTDLSTSSQPRSKSTAPVADLKLAQQPFAKMRSQGGILPVAPLAPAPPPVVPVAPHPPSHPPVNGLPHASANLSAAEAVIHAPRTKKVVLADDEDDDDWDETDTDLDSELEEDPKSFIDAEKGGTLVEKSLAGEGGEDEDWVSEDDKDDSDRSRRAPAPPVVSSTAKKSPRSGVKPTSHRPGPSRHHSQPNIATITSLAKQKSQPQSQLLKQEARQTHAAPHQRTQVAVGGHHRVSRRPEREAQQQQQRQQAAMEQKLRDAALEAQRQRDMFTKVPPRSYSNLGTRSQSGLLSQLMNPDPEIFPDNHPYKRGYSSGDVAVGGRASNGLTRLGIQRLTALTTAAAGNAQMRSNLTSAAPNAALNASRVLPPPRPVQLTELEAGPSTIRRPVNVVGPTTSNAAPSTARKAPNGENVTLEVKPSTTTTTTTTSATSQRSSSVLEAGPSTARISLVNGGSTTGVGRAYSKAPPLRPTKSSAALPVANSVTASSYGGDLSALADRVKGKKREVLSNGSSGGAYRPKGRPLEVEMEDTSGDDTDQGLHISKSVAQEKLAAFADRRISKASSSTTRTLNSAAAAPARPPAPAPAPPVQQPHPDPVPPPQPLRSVSQYVGNAHETIGTPPVQVPLSLAFPYNLPPAAPPSSPRTTRQLMLRTEISESLRQNLLWSRKIHKKEFNGPRRSSSSTLSSALQPLTTFPTVVHLSEKKNKESESAGAGGSGSNGDSVNDRDDNDLPGILRPAALQRNRSWAGGGR</sequence>
<dbReference type="Pfam" id="PF08550">
    <property type="entry name" value="GATA_AreA"/>
    <property type="match status" value="1"/>
</dbReference>
<feature type="region of interest" description="Disordered" evidence="1">
    <location>
        <begin position="637"/>
        <end position="880"/>
    </location>
</feature>
<feature type="compositionally biased region" description="Acidic residues" evidence="1">
    <location>
        <begin position="721"/>
        <end position="734"/>
    </location>
</feature>
<feature type="compositionally biased region" description="Low complexity" evidence="1">
    <location>
        <begin position="518"/>
        <end position="532"/>
    </location>
</feature>
<dbReference type="InterPro" id="IPR013860">
    <property type="entry name" value="AreA_GATA"/>
</dbReference>
<feature type="domain" description="Nitrogen regulatory protein areA GATA-like" evidence="2">
    <location>
        <begin position="33"/>
        <end position="60"/>
    </location>
</feature>
<feature type="compositionally biased region" description="Low complexity" evidence="1">
    <location>
        <begin position="437"/>
        <end position="456"/>
    </location>
</feature>
<feature type="region of interest" description="Disordered" evidence="1">
    <location>
        <begin position="1146"/>
        <end position="1193"/>
    </location>
</feature>
<feature type="region of interest" description="Disordered" evidence="1">
    <location>
        <begin position="222"/>
        <end position="344"/>
    </location>
</feature>
<feature type="region of interest" description="Disordered" evidence="1">
    <location>
        <begin position="358"/>
        <end position="602"/>
    </location>
</feature>
<feature type="compositionally biased region" description="Pro residues" evidence="1">
    <location>
        <begin position="637"/>
        <end position="647"/>
    </location>
</feature>
<feature type="compositionally biased region" description="Low complexity" evidence="1">
    <location>
        <begin position="75"/>
        <end position="86"/>
    </location>
</feature>
<dbReference type="EMBL" id="JAACJN010000131">
    <property type="protein sequence ID" value="KAF5368796.1"/>
    <property type="molecule type" value="Genomic_DNA"/>
</dbReference>
<dbReference type="Pfam" id="PF11702">
    <property type="entry name" value="DUF3295"/>
    <property type="match status" value="1"/>
</dbReference>
<feature type="compositionally biased region" description="Low complexity" evidence="1">
    <location>
        <begin position="275"/>
        <end position="336"/>
    </location>
</feature>
<dbReference type="GO" id="GO:0000122">
    <property type="term" value="P:negative regulation of transcription by RNA polymerase II"/>
    <property type="evidence" value="ECO:0007669"/>
    <property type="project" value="TreeGrafter"/>
</dbReference>
<feature type="region of interest" description="Disordered" evidence="1">
    <location>
        <begin position="973"/>
        <end position="1061"/>
    </location>
</feature>
<dbReference type="InterPro" id="IPR053043">
    <property type="entry name" value="Ras-cAMP_regulatory"/>
</dbReference>
<feature type="compositionally biased region" description="Low complexity" evidence="1">
    <location>
        <begin position="1007"/>
        <end position="1024"/>
    </location>
</feature>
<dbReference type="GO" id="GO:0005737">
    <property type="term" value="C:cytoplasm"/>
    <property type="evidence" value="ECO:0007669"/>
    <property type="project" value="TreeGrafter"/>
</dbReference>
<dbReference type="PANTHER" id="PTHR28014">
    <property type="entry name" value="NEGATIVE REGULATOR OF RAS-CAMP PATHWAY"/>
    <property type="match status" value="1"/>
</dbReference>
<feature type="compositionally biased region" description="Low complexity" evidence="1">
    <location>
        <begin position="830"/>
        <end position="841"/>
    </location>
</feature>
<feature type="compositionally biased region" description="Basic and acidic residues" evidence="1">
    <location>
        <begin position="699"/>
        <end position="708"/>
    </location>
</feature>
<feature type="compositionally biased region" description="Acidic residues" evidence="1">
    <location>
        <begin position="677"/>
        <end position="698"/>
    </location>
</feature>
<organism evidence="4 5">
    <name type="scientific">Collybiopsis confluens</name>
    <dbReference type="NCBI Taxonomy" id="2823264"/>
    <lineage>
        <taxon>Eukaryota</taxon>
        <taxon>Fungi</taxon>
        <taxon>Dikarya</taxon>
        <taxon>Basidiomycota</taxon>
        <taxon>Agaricomycotina</taxon>
        <taxon>Agaricomycetes</taxon>
        <taxon>Agaricomycetidae</taxon>
        <taxon>Agaricales</taxon>
        <taxon>Marasmiineae</taxon>
        <taxon>Omphalotaceae</taxon>
        <taxon>Collybiopsis</taxon>
    </lineage>
</organism>
<feature type="compositionally biased region" description="Polar residues" evidence="1">
    <location>
        <begin position="865"/>
        <end position="880"/>
    </location>
</feature>
<accession>A0A8H5LTG9</accession>
<feature type="compositionally biased region" description="Basic and acidic residues" evidence="1">
    <location>
        <begin position="842"/>
        <end position="858"/>
    </location>
</feature>
<evidence type="ECO:0000313" key="4">
    <source>
        <dbReference type="EMBL" id="KAF5368796.1"/>
    </source>
</evidence>
<feature type="compositionally biased region" description="Low complexity" evidence="1">
    <location>
        <begin position="783"/>
        <end position="797"/>
    </location>
</feature>
<evidence type="ECO:0000313" key="5">
    <source>
        <dbReference type="Proteomes" id="UP000518752"/>
    </source>
</evidence>
<feature type="compositionally biased region" description="Polar residues" evidence="1">
    <location>
        <begin position="198"/>
        <end position="207"/>
    </location>
</feature>
<feature type="compositionally biased region" description="Basic residues" evidence="1">
    <location>
        <begin position="478"/>
        <end position="489"/>
    </location>
</feature>
<reference evidence="4 5" key="1">
    <citation type="journal article" date="2020" name="ISME J.">
        <title>Uncovering the hidden diversity of litter-decomposition mechanisms in mushroom-forming fungi.</title>
        <authorList>
            <person name="Floudas D."/>
            <person name="Bentzer J."/>
            <person name="Ahren D."/>
            <person name="Johansson T."/>
            <person name="Persson P."/>
            <person name="Tunlid A."/>
        </authorList>
    </citation>
    <scope>NUCLEOTIDE SEQUENCE [LARGE SCALE GENOMIC DNA]</scope>
    <source>
        <strain evidence="4 5">CBS 406.79</strain>
    </source>
</reference>
<gene>
    <name evidence="4" type="ORF">D9757_012290</name>
</gene>
<dbReference type="GO" id="GO:0006808">
    <property type="term" value="P:regulation of nitrogen utilization"/>
    <property type="evidence" value="ECO:0007669"/>
    <property type="project" value="TreeGrafter"/>
</dbReference>
<feature type="region of interest" description="Disordered" evidence="1">
    <location>
        <begin position="1088"/>
        <end position="1126"/>
    </location>
</feature>
<dbReference type="InterPro" id="IPR021711">
    <property type="entry name" value="DUF3295"/>
</dbReference>
<feature type="compositionally biased region" description="Pro residues" evidence="1">
    <location>
        <begin position="1165"/>
        <end position="1189"/>
    </location>
</feature>
<dbReference type="OrthoDB" id="515401at2759"/>
<name>A0A8H5LTG9_9AGAR</name>
<feature type="compositionally biased region" description="Polar residues" evidence="1">
    <location>
        <begin position="1148"/>
        <end position="1159"/>
    </location>
</feature>
<evidence type="ECO:0000259" key="3">
    <source>
        <dbReference type="Pfam" id="PF11702"/>
    </source>
</evidence>
<feature type="compositionally biased region" description="Pro residues" evidence="1">
    <location>
        <begin position="222"/>
        <end position="235"/>
    </location>
</feature>
<feature type="region of interest" description="Disordered" evidence="1">
    <location>
        <begin position="66"/>
        <end position="98"/>
    </location>
</feature>
<proteinExistence type="predicted"/>
<keyword evidence="5" id="KW-1185">Reference proteome</keyword>
<feature type="compositionally biased region" description="Low complexity" evidence="1">
    <location>
        <begin position="181"/>
        <end position="197"/>
    </location>
</feature>
<dbReference type="Proteomes" id="UP000518752">
    <property type="component" value="Unassembled WGS sequence"/>
</dbReference>
<dbReference type="GO" id="GO:0031930">
    <property type="term" value="P:mitochondria-nucleus signaling pathway"/>
    <property type="evidence" value="ECO:0007669"/>
    <property type="project" value="TreeGrafter"/>
</dbReference>
<protein>
    <recommendedName>
        <fullName evidence="6">Nitrogen regulatory protein areA GATA-like domain-containing protein</fullName>
    </recommendedName>
</protein>
<evidence type="ECO:0000256" key="1">
    <source>
        <dbReference type="SAM" id="MobiDB-lite"/>
    </source>
</evidence>
<evidence type="ECO:0000259" key="2">
    <source>
        <dbReference type="Pfam" id="PF08550"/>
    </source>
</evidence>
<evidence type="ECO:0008006" key="6">
    <source>
        <dbReference type="Google" id="ProtNLM"/>
    </source>
</evidence>
<feature type="compositionally biased region" description="Polar residues" evidence="1">
    <location>
        <begin position="581"/>
        <end position="601"/>
    </location>
</feature>
<feature type="domain" description="DUF3295" evidence="3">
    <location>
        <begin position="1227"/>
        <end position="1293"/>
    </location>
</feature>
<comment type="caution">
    <text evidence="4">The sequence shown here is derived from an EMBL/GenBank/DDBJ whole genome shotgun (WGS) entry which is preliminary data.</text>
</comment>
<feature type="compositionally biased region" description="Low complexity" evidence="1">
    <location>
        <begin position="544"/>
        <end position="566"/>
    </location>
</feature>
<feature type="region of interest" description="Disordered" evidence="1">
    <location>
        <begin position="181"/>
        <end position="208"/>
    </location>
</feature>
<feature type="compositionally biased region" description="Polar residues" evidence="1">
    <location>
        <begin position="405"/>
        <end position="420"/>
    </location>
</feature>
<feature type="compositionally biased region" description="Acidic residues" evidence="1">
    <location>
        <begin position="1113"/>
        <end position="1124"/>
    </location>
</feature>
<feature type="region of interest" description="Disordered" evidence="1">
    <location>
        <begin position="1289"/>
        <end position="1339"/>
    </location>
</feature>
<dbReference type="PANTHER" id="PTHR28014:SF1">
    <property type="entry name" value="NEGATIVE REGULATOR OF RAS-CAMP PATHWAY"/>
    <property type="match status" value="1"/>
</dbReference>